<protein>
    <submittedName>
        <fullName evidence="1">Uncharacterized protein</fullName>
    </submittedName>
</protein>
<evidence type="ECO:0000313" key="2">
    <source>
        <dbReference type="Proteomes" id="UP001257659"/>
    </source>
</evidence>
<gene>
    <name evidence="1" type="ORF">GGR31_002567</name>
</gene>
<reference evidence="1 2" key="1">
    <citation type="submission" date="2023-07" db="EMBL/GenBank/DDBJ databases">
        <title>Genomic Encyclopedia of Type Strains, Phase IV (KMG-IV): sequencing the most valuable type-strain genomes for metagenomic binning, comparative biology and taxonomic classification.</title>
        <authorList>
            <person name="Goeker M."/>
        </authorList>
    </citation>
    <scope>NUCLEOTIDE SEQUENCE [LARGE SCALE GENOMIC DNA]</scope>
    <source>
        <strain evidence="1 2">DSM 102814</strain>
    </source>
</reference>
<organism evidence="1 2">
    <name type="scientific">Mesonia maritima</name>
    <dbReference type="NCBI Taxonomy" id="1793873"/>
    <lineage>
        <taxon>Bacteria</taxon>
        <taxon>Pseudomonadati</taxon>
        <taxon>Bacteroidota</taxon>
        <taxon>Flavobacteriia</taxon>
        <taxon>Flavobacteriales</taxon>
        <taxon>Flavobacteriaceae</taxon>
        <taxon>Mesonia</taxon>
    </lineage>
</organism>
<accession>A0ABU1K8F3</accession>
<proteinExistence type="predicted"/>
<keyword evidence="2" id="KW-1185">Reference proteome</keyword>
<dbReference type="Proteomes" id="UP001257659">
    <property type="component" value="Unassembled WGS sequence"/>
</dbReference>
<evidence type="ECO:0000313" key="1">
    <source>
        <dbReference type="EMBL" id="MDR6301895.1"/>
    </source>
</evidence>
<name>A0ABU1K8F3_9FLAO</name>
<dbReference type="EMBL" id="JAVDQA010000008">
    <property type="protein sequence ID" value="MDR6301895.1"/>
    <property type="molecule type" value="Genomic_DNA"/>
</dbReference>
<comment type="caution">
    <text evidence="1">The sequence shown here is derived from an EMBL/GenBank/DDBJ whole genome shotgun (WGS) entry which is preliminary data.</text>
</comment>
<sequence length="42" mass="4973">MMKNRCNSIRSVMGLNPTLIFHDFFGRWLFLIAQINIFALEN</sequence>